<sequence length="731" mass="83111">MSIDTSRNYWFVGASWGGTEDKTDELIEQGIWRFWPGPEGKNAYEDKIRSMKPGDLIAIKSAYVRKHDLPFDNRGNSVSVMAIKAIGEITENPDDGIQVKVDWKERFDPPKEWFFYTGRFSVWKMKLDDSYARDLIRFAFHDEPQDIPRFLLHPFWHNRYAVAGAGGSRFAWTQFYEAFADRLAEFHDRRKELIEGLERLSERLPWLNYLRERGSSRESGFLEDICPFTFMGAFNRGMTVENRRSVAAALADLIGLEAEVPEAFDGIPVMNNQSAWFFAFKKRRQPTDIDGLWDMFRTALQYADAGEGEQESDAFAAAFDRTISQRKVAWTLTMGLYWIRPWEFVPLDQNTRQYLHSSFGIVLPRKIGAEHFAGQDYLDLIEDLKGRFEEGTSPVHSIPELSYAAWGQGRVTEETQDGYGADDAEALPEEATPVGAEPYGIGDIEAEGCFLPTEELESLIKRISQKKNIILQGTPGTGKTWLSKRLAYALMGQRNEHSLTAVQFHPTLSYEDFVRGWRPAAGGRLTLSDGPLMQAIRRAAEKPDSMQVVVIEEINRGNPAQIFGEMLTLIEGDKRKPEDALRLSHMHEGEAPIHVPPNLYLIGTMNIADRSLALVDLALRRRFAFIDLVPQFNKAWADWLENEGGIDRQLVDDIGARMRKLNDAIAADGALGINFCVGHSYVTPGAGDRVRDPVSWFRAVVETEIGPLLEEYWFDRPERAQEETERLLAGW</sequence>
<dbReference type="AlphaFoldDB" id="A0A540VP43"/>
<comment type="caution">
    <text evidence="2">The sequence shown here is derived from an EMBL/GenBank/DDBJ whole genome shotgun (WGS) entry which is preliminary data.</text>
</comment>
<dbReference type="PANTHER" id="PTHR37291">
    <property type="entry name" value="5-METHYLCYTOSINE-SPECIFIC RESTRICTION ENZYME B"/>
    <property type="match status" value="1"/>
</dbReference>
<dbReference type="CDD" id="cd00009">
    <property type="entry name" value="AAA"/>
    <property type="match status" value="1"/>
</dbReference>
<evidence type="ECO:0000313" key="2">
    <source>
        <dbReference type="EMBL" id="TQE98521.1"/>
    </source>
</evidence>
<protein>
    <submittedName>
        <fullName evidence="2">AAA family ATPase</fullName>
    </submittedName>
</protein>
<dbReference type="GO" id="GO:0016887">
    <property type="term" value="F:ATP hydrolysis activity"/>
    <property type="evidence" value="ECO:0007669"/>
    <property type="project" value="InterPro"/>
</dbReference>
<dbReference type="GO" id="GO:0005524">
    <property type="term" value="F:ATP binding"/>
    <property type="evidence" value="ECO:0007669"/>
    <property type="project" value="InterPro"/>
</dbReference>
<dbReference type="InterPro" id="IPR011704">
    <property type="entry name" value="ATPase_dyneun-rel_AAA"/>
</dbReference>
<dbReference type="PANTHER" id="PTHR37291:SF1">
    <property type="entry name" value="TYPE IV METHYL-DIRECTED RESTRICTION ENZYME ECOKMCRB SUBUNIT"/>
    <property type="match status" value="1"/>
</dbReference>
<dbReference type="EMBL" id="VIFK01000182">
    <property type="protein sequence ID" value="TQE98521.1"/>
    <property type="molecule type" value="Genomic_DNA"/>
</dbReference>
<dbReference type="InterPro" id="IPR003593">
    <property type="entry name" value="AAA+_ATPase"/>
</dbReference>
<evidence type="ECO:0000313" key="3">
    <source>
        <dbReference type="Proteomes" id="UP000315400"/>
    </source>
</evidence>
<feature type="domain" description="AAA+ ATPase" evidence="1">
    <location>
        <begin position="465"/>
        <end position="633"/>
    </location>
</feature>
<organism evidence="2 3">
    <name type="scientific">Spiribacter salinus</name>
    <dbReference type="NCBI Taxonomy" id="1335746"/>
    <lineage>
        <taxon>Bacteria</taxon>
        <taxon>Pseudomonadati</taxon>
        <taxon>Pseudomonadota</taxon>
        <taxon>Gammaproteobacteria</taxon>
        <taxon>Chromatiales</taxon>
        <taxon>Ectothiorhodospiraceae</taxon>
        <taxon>Spiribacter</taxon>
    </lineage>
</organism>
<dbReference type="InterPro" id="IPR052934">
    <property type="entry name" value="Methyl-DNA_Rec/Restrict_Enz"/>
</dbReference>
<dbReference type="SUPFAM" id="SSF52540">
    <property type="entry name" value="P-loop containing nucleoside triphosphate hydrolases"/>
    <property type="match status" value="1"/>
</dbReference>
<dbReference type="Proteomes" id="UP000315400">
    <property type="component" value="Unassembled WGS sequence"/>
</dbReference>
<dbReference type="InterPro" id="IPR027417">
    <property type="entry name" value="P-loop_NTPase"/>
</dbReference>
<evidence type="ECO:0000259" key="1">
    <source>
        <dbReference type="SMART" id="SM00382"/>
    </source>
</evidence>
<proteinExistence type="predicted"/>
<dbReference type="Pfam" id="PF07728">
    <property type="entry name" value="AAA_5"/>
    <property type="match status" value="1"/>
</dbReference>
<dbReference type="Gene3D" id="3.40.50.300">
    <property type="entry name" value="P-loop containing nucleotide triphosphate hydrolases"/>
    <property type="match status" value="1"/>
</dbReference>
<name>A0A540VP43_9GAMM</name>
<gene>
    <name evidence="2" type="ORF">FKY71_13420</name>
</gene>
<accession>A0A540VP43</accession>
<reference evidence="2 3" key="1">
    <citation type="submission" date="2019-06" db="EMBL/GenBank/DDBJ databases">
        <title>Metagenome assembled Genome of Spiribacter salinus SL48-SHIP from the microbial mat of Salt Lake 48 (Novosibirsk region, Russia).</title>
        <authorList>
            <person name="Shipova A."/>
            <person name="Rozanov A.S."/>
            <person name="Bryanskaya A.V."/>
            <person name="Peltek S.E."/>
        </authorList>
    </citation>
    <scope>NUCLEOTIDE SEQUENCE [LARGE SCALE GENOMIC DNA]</scope>
    <source>
        <strain evidence="2">SL48-SHIP-2</strain>
    </source>
</reference>
<dbReference type="SMART" id="SM00382">
    <property type="entry name" value="AAA"/>
    <property type="match status" value="1"/>
</dbReference>